<evidence type="ECO:0000256" key="9">
    <source>
        <dbReference type="ARBA" id="ARBA00038478"/>
    </source>
</evidence>
<feature type="domain" description="Phosphofructokinase" evidence="10">
    <location>
        <begin position="3"/>
        <end position="332"/>
    </location>
</feature>
<dbReference type="AlphaFoldDB" id="A0A317T4Y9"/>
<dbReference type="InterPro" id="IPR035966">
    <property type="entry name" value="PKF_sf"/>
</dbReference>
<evidence type="ECO:0000256" key="3">
    <source>
        <dbReference type="ARBA" id="ARBA00022490"/>
    </source>
</evidence>
<evidence type="ECO:0000259" key="10">
    <source>
        <dbReference type="Pfam" id="PF00365"/>
    </source>
</evidence>
<dbReference type="InterPro" id="IPR022953">
    <property type="entry name" value="ATP_PFK"/>
</dbReference>
<keyword evidence="4" id="KW-0808">Transferase</keyword>
<dbReference type="GO" id="GO:0005524">
    <property type="term" value="F:ATP binding"/>
    <property type="evidence" value="ECO:0007669"/>
    <property type="project" value="TreeGrafter"/>
</dbReference>
<dbReference type="GO" id="GO:0061621">
    <property type="term" value="P:canonical glycolysis"/>
    <property type="evidence" value="ECO:0007669"/>
    <property type="project" value="TreeGrafter"/>
</dbReference>
<keyword evidence="5" id="KW-0479">Metal-binding</keyword>
<dbReference type="SUPFAM" id="SSF53784">
    <property type="entry name" value="Phosphofructokinase"/>
    <property type="match status" value="1"/>
</dbReference>
<sequence length="401" mass="43731">MKKIGILTSGGDCGGLNAVIKGAAFMALSKGLEMYVIPNGYAGLYNLVDQEILVRLDPARLDQFSGNFAGSEAGHSRVKIKAISNPEKYNRIKEGMKKFELDGLVISGGDDSGSVMVDLNNNGIHCIHAPKTMDLDLQTYSVGGDSTINRIAQFVQDLKTTGRTHNRILVTEVFGRYAGHTAFRSGVAAEADCILIPEIPADWNIVYEHIVGRFTRRIKESDVHAGTYTIVVAEGLKNADGSDIVDESAGVDAFGHKKLAGAGKYVCQELKKRLKADPDMPEFMKETGMFVEGIYEIPEVREIHPGHLVRAGNSSAYDVNFGYEAGAAAVILLAEGKTGVTISKVKGRKIEYIESSKAIAQRYVDLDQVALYESLGICFGRHVEAYEPILREVDGVYERIY</sequence>
<evidence type="ECO:0000256" key="8">
    <source>
        <dbReference type="ARBA" id="ARBA00023152"/>
    </source>
</evidence>
<dbReference type="PANTHER" id="PTHR13697">
    <property type="entry name" value="PHOSPHOFRUCTOKINASE"/>
    <property type="match status" value="1"/>
</dbReference>
<dbReference type="GO" id="GO:0048029">
    <property type="term" value="F:monosaccharide binding"/>
    <property type="evidence" value="ECO:0007669"/>
    <property type="project" value="TreeGrafter"/>
</dbReference>
<keyword evidence="8" id="KW-0324">Glycolysis</keyword>
<dbReference type="GO" id="GO:0003872">
    <property type="term" value="F:6-phosphofructokinase activity"/>
    <property type="evidence" value="ECO:0007669"/>
    <property type="project" value="InterPro"/>
</dbReference>
<dbReference type="GO" id="GO:0005945">
    <property type="term" value="C:6-phosphofructokinase complex"/>
    <property type="evidence" value="ECO:0007669"/>
    <property type="project" value="TreeGrafter"/>
</dbReference>
<evidence type="ECO:0000256" key="1">
    <source>
        <dbReference type="ARBA" id="ARBA00001946"/>
    </source>
</evidence>
<protein>
    <submittedName>
        <fullName evidence="11">6-phosphofructokinase</fullName>
    </submittedName>
</protein>
<evidence type="ECO:0000256" key="4">
    <source>
        <dbReference type="ARBA" id="ARBA00022679"/>
    </source>
</evidence>
<dbReference type="Pfam" id="PF00365">
    <property type="entry name" value="PFK"/>
    <property type="match status" value="1"/>
</dbReference>
<dbReference type="GO" id="GO:0042802">
    <property type="term" value="F:identical protein binding"/>
    <property type="evidence" value="ECO:0007669"/>
    <property type="project" value="TreeGrafter"/>
</dbReference>
<evidence type="ECO:0000313" key="12">
    <source>
        <dbReference type="Proteomes" id="UP000246278"/>
    </source>
</evidence>
<proteinExistence type="inferred from homology"/>
<dbReference type="UniPathway" id="UPA00109">
    <property type="reaction ID" value="UER00182"/>
</dbReference>
<accession>A0A317T4Y9</accession>
<dbReference type="RefSeq" id="WP_110023714.1">
    <property type="nucleotide sequence ID" value="NZ_PDNZ01000006.1"/>
</dbReference>
<organism evidence="11 12">
    <name type="scientific">Prosthecochloris marina</name>
    <dbReference type="NCBI Taxonomy" id="2017681"/>
    <lineage>
        <taxon>Bacteria</taxon>
        <taxon>Pseudomonadati</taxon>
        <taxon>Chlorobiota</taxon>
        <taxon>Chlorobiia</taxon>
        <taxon>Chlorobiales</taxon>
        <taxon>Chlorobiaceae</taxon>
        <taxon>Prosthecochloris</taxon>
    </lineage>
</organism>
<dbReference type="GO" id="GO:0046872">
    <property type="term" value="F:metal ion binding"/>
    <property type="evidence" value="ECO:0007669"/>
    <property type="project" value="UniProtKB-KW"/>
</dbReference>
<evidence type="ECO:0000256" key="7">
    <source>
        <dbReference type="ARBA" id="ARBA00022842"/>
    </source>
</evidence>
<dbReference type="InterPro" id="IPR000023">
    <property type="entry name" value="Phosphofructokinase_dom"/>
</dbReference>
<keyword evidence="12" id="KW-1185">Reference proteome</keyword>
<keyword evidence="6 11" id="KW-0418">Kinase</keyword>
<dbReference type="GO" id="GO:0030388">
    <property type="term" value="P:fructose 1,6-bisphosphate metabolic process"/>
    <property type="evidence" value="ECO:0007669"/>
    <property type="project" value="TreeGrafter"/>
</dbReference>
<dbReference type="Proteomes" id="UP000246278">
    <property type="component" value="Unassembled WGS sequence"/>
</dbReference>
<name>A0A317T4Y9_9CHLB</name>
<keyword evidence="3" id="KW-0963">Cytoplasm</keyword>
<gene>
    <name evidence="11" type="ORF">CR164_09305</name>
</gene>
<dbReference type="PANTHER" id="PTHR13697:SF52">
    <property type="entry name" value="ATP-DEPENDENT 6-PHOSPHOFRUCTOKINASE 3"/>
    <property type="match status" value="1"/>
</dbReference>
<evidence type="ECO:0000256" key="6">
    <source>
        <dbReference type="ARBA" id="ARBA00022777"/>
    </source>
</evidence>
<comment type="similarity">
    <text evidence="9">Belongs to the phosphofructokinase type A (PFKA) family.</text>
</comment>
<comment type="cofactor">
    <cofactor evidence="1">
        <name>Mg(2+)</name>
        <dbReference type="ChEBI" id="CHEBI:18420"/>
    </cofactor>
</comment>
<dbReference type="EMBL" id="PDNZ01000006">
    <property type="protein sequence ID" value="PWW81595.1"/>
    <property type="molecule type" value="Genomic_DNA"/>
</dbReference>
<dbReference type="GO" id="GO:0006002">
    <property type="term" value="P:fructose 6-phosphate metabolic process"/>
    <property type="evidence" value="ECO:0007669"/>
    <property type="project" value="InterPro"/>
</dbReference>
<reference evidence="12" key="1">
    <citation type="submission" date="2017-10" db="EMBL/GenBank/DDBJ databases">
        <authorList>
            <person name="Gaisin V.A."/>
            <person name="Rysina M.S."/>
            <person name="Grouzdev D.S."/>
        </authorList>
    </citation>
    <scope>NUCLEOTIDE SEQUENCE [LARGE SCALE GENOMIC DNA]</scope>
    <source>
        <strain evidence="12">V1</strain>
    </source>
</reference>
<dbReference type="GO" id="GO:0016208">
    <property type="term" value="F:AMP binding"/>
    <property type="evidence" value="ECO:0007669"/>
    <property type="project" value="TreeGrafter"/>
</dbReference>
<dbReference type="Gene3D" id="3.40.50.460">
    <property type="entry name" value="Phosphofructokinase domain"/>
    <property type="match status" value="1"/>
</dbReference>
<keyword evidence="7" id="KW-0460">Magnesium</keyword>
<comment type="pathway">
    <text evidence="2">Carbohydrate degradation; glycolysis; D-glyceraldehyde 3-phosphate and glycerone phosphate from D-glucose: step 3/4.</text>
</comment>
<dbReference type="PRINTS" id="PR00476">
    <property type="entry name" value="PHFRCTKINASE"/>
</dbReference>
<dbReference type="OrthoDB" id="9802503at2"/>
<evidence type="ECO:0000313" key="11">
    <source>
        <dbReference type="EMBL" id="PWW81595.1"/>
    </source>
</evidence>
<dbReference type="Gene3D" id="3.40.50.450">
    <property type="match status" value="1"/>
</dbReference>
<evidence type="ECO:0000256" key="5">
    <source>
        <dbReference type="ARBA" id="ARBA00022723"/>
    </source>
</evidence>
<comment type="caution">
    <text evidence="11">The sequence shown here is derived from an EMBL/GenBank/DDBJ whole genome shotgun (WGS) entry which is preliminary data.</text>
</comment>
<evidence type="ECO:0000256" key="2">
    <source>
        <dbReference type="ARBA" id="ARBA00004679"/>
    </source>
</evidence>
<dbReference type="GO" id="GO:0070095">
    <property type="term" value="F:fructose-6-phosphate binding"/>
    <property type="evidence" value="ECO:0007669"/>
    <property type="project" value="TreeGrafter"/>
</dbReference>